<evidence type="ECO:0000313" key="8">
    <source>
        <dbReference type="EMBL" id="CAD6199549.1"/>
    </source>
</evidence>
<comment type="subcellular location">
    <subcellularLocation>
        <location evidence="1">Membrane</location>
        <topology evidence="1">Multi-pass membrane protein</topology>
    </subcellularLocation>
</comment>
<gene>
    <name evidence="8" type="ORF">CAUJ_LOCUS15451</name>
</gene>
<organism evidence="8 9">
    <name type="scientific">Caenorhabditis auriculariae</name>
    <dbReference type="NCBI Taxonomy" id="2777116"/>
    <lineage>
        <taxon>Eukaryota</taxon>
        <taxon>Metazoa</taxon>
        <taxon>Ecdysozoa</taxon>
        <taxon>Nematoda</taxon>
        <taxon>Chromadorea</taxon>
        <taxon>Rhabditida</taxon>
        <taxon>Rhabditina</taxon>
        <taxon>Rhabditomorpha</taxon>
        <taxon>Rhabditoidea</taxon>
        <taxon>Rhabditidae</taxon>
        <taxon>Peloderinae</taxon>
        <taxon>Caenorhabditis</taxon>
    </lineage>
</organism>
<evidence type="ECO:0000256" key="7">
    <source>
        <dbReference type="SAM" id="Phobius"/>
    </source>
</evidence>
<dbReference type="AlphaFoldDB" id="A0A8S1HWN4"/>
<keyword evidence="4 7" id="KW-0812">Transmembrane</keyword>
<feature type="transmembrane region" description="Helical" evidence="7">
    <location>
        <begin position="89"/>
        <end position="109"/>
    </location>
</feature>
<evidence type="ECO:0000256" key="4">
    <source>
        <dbReference type="ARBA" id="ARBA00022692"/>
    </source>
</evidence>
<evidence type="ECO:0000256" key="5">
    <source>
        <dbReference type="ARBA" id="ARBA00022989"/>
    </source>
</evidence>
<evidence type="ECO:0000256" key="3">
    <source>
        <dbReference type="ARBA" id="ARBA00022449"/>
    </source>
</evidence>
<evidence type="ECO:0000313" key="9">
    <source>
        <dbReference type="Proteomes" id="UP000835052"/>
    </source>
</evidence>
<keyword evidence="5 7" id="KW-1133">Transmembrane helix</keyword>
<comment type="similarity">
    <text evidence="2">Belongs to the Ca(2+):cation antiporter (CaCA) (TC 2.A.19) family. SLC24A subfamily.</text>
</comment>
<proteinExistence type="inferred from homology"/>
<dbReference type="EMBL" id="CAJGYM010000182">
    <property type="protein sequence ID" value="CAD6199549.1"/>
    <property type="molecule type" value="Genomic_DNA"/>
</dbReference>
<accession>A0A8S1HWN4</accession>
<keyword evidence="9" id="KW-1185">Reference proteome</keyword>
<sequence length="121" mass="13478">MNLTRISLDSRTECHEMAKMSAERRSLRRRIAVSTVLVFAVVGSFFFVLFAGSVSVMSNGLACSLGLLFAMLIVLLACIALSRWRMDKLFGLLMIFSYAGFCMLCILLETGHIKCPLRNTC</sequence>
<dbReference type="OrthoDB" id="2127281at2759"/>
<keyword evidence="6 7" id="KW-0472">Membrane</keyword>
<feature type="transmembrane region" description="Helical" evidence="7">
    <location>
        <begin position="59"/>
        <end position="82"/>
    </location>
</feature>
<dbReference type="Proteomes" id="UP000835052">
    <property type="component" value="Unassembled WGS sequence"/>
</dbReference>
<name>A0A8S1HWN4_9PELO</name>
<dbReference type="GO" id="GO:0005262">
    <property type="term" value="F:calcium channel activity"/>
    <property type="evidence" value="ECO:0007669"/>
    <property type="project" value="TreeGrafter"/>
</dbReference>
<dbReference type="PANTHER" id="PTHR10846:SF72">
    <property type="entry name" value="SODIUM_POTASSIUM_CALCIUM EXCHANGER NCKX30C"/>
    <property type="match status" value="1"/>
</dbReference>
<protein>
    <submittedName>
        <fullName evidence="8">Uncharacterized protein</fullName>
    </submittedName>
</protein>
<evidence type="ECO:0000256" key="2">
    <source>
        <dbReference type="ARBA" id="ARBA00005364"/>
    </source>
</evidence>
<evidence type="ECO:0000256" key="1">
    <source>
        <dbReference type="ARBA" id="ARBA00004141"/>
    </source>
</evidence>
<dbReference type="GO" id="GO:0008273">
    <property type="term" value="F:calcium, potassium:sodium antiporter activity"/>
    <property type="evidence" value="ECO:0007669"/>
    <property type="project" value="TreeGrafter"/>
</dbReference>
<comment type="caution">
    <text evidence="8">The sequence shown here is derived from an EMBL/GenBank/DDBJ whole genome shotgun (WGS) entry which is preliminary data.</text>
</comment>
<keyword evidence="3" id="KW-0050">Antiport</keyword>
<dbReference type="GO" id="GO:0005886">
    <property type="term" value="C:plasma membrane"/>
    <property type="evidence" value="ECO:0007669"/>
    <property type="project" value="TreeGrafter"/>
</dbReference>
<dbReference type="InterPro" id="IPR004481">
    <property type="entry name" value="K/Na/Ca-exchanger"/>
</dbReference>
<dbReference type="PANTHER" id="PTHR10846">
    <property type="entry name" value="SODIUM/POTASSIUM/CALCIUM EXCHANGER"/>
    <property type="match status" value="1"/>
</dbReference>
<dbReference type="GO" id="GO:0006874">
    <property type="term" value="P:intracellular calcium ion homeostasis"/>
    <property type="evidence" value="ECO:0007669"/>
    <property type="project" value="TreeGrafter"/>
</dbReference>
<evidence type="ECO:0000256" key="6">
    <source>
        <dbReference type="ARBA" id="ARBA00023136"/>
    </source>
</evidence>
<feature type="transmembrane region" description="Helical" evidence="7">
    <location>
        <begin position="31"/>
        <end position="53"/>
    </location>
</feature>
<keyword evidence="3" id="KW-0813">Transport</keyword>
<reference evidence="8" key="1">
    <citation type="submission" date="2020-10" db="EMBL/GenBank/DDBJ databases">
        <authorList>
            <person name="Kikuchi T."/>
        </authorList>
    </citation>
    <scope>NUCLEOTIDE SEQUENCE</scope>
    <source>
        <strain evidence="8">NKZ352</strain>
    </source>
</reference>